<comment type="caution">
    <text evidence="2">The sequence shown here is derived from an EMBL/GenBank/DDBJ whole genome shotgun (WGS) entry which is preliminary data.</text>
</comment>
<keyword evidence="3" id="KW-1185">Reference proteome</keyword>
<sequence>MKKKLFCIVCFCCTILTGCWDRVEMQDLAIITSAAIDVLEDGKTKISVQLFIPRSISSGETGEDVSAASTFVREGTGSSLADAISILQNNVPRRLFWGQCKIFIFGEEQAKNGIRKEIDLLARQSGPRGNSYLYVSKGKAAEILTLIPPLERYSGEALRKLSEDELGTSTTLKDVDIGLMGEDESVSMPFIKPLSSKEHSRKPYETVPIIDGALCLKKIKWLGP</sequence>
<protein>
    <recommendedName>
        <fullName evidence="1">Spore germination protein N-terminal domain-containing protein</fullName>
    </recommendedName>
</protein>
<evidence type="ECO:0000259" key="1">
    <source>
        <dbReference type="Pfam" id="PF25198"/>
    </source>
</evidence>
<evidence type="ECO:0000313" key="3">
    <source>
        <dbReference type="Proteomes" id="UP000769780"/>
    </source>
</evidence>
<dbReference type="RefSeq" id="WP_221874446.1">
    <property type="nucleotide sequence ID" value="NZ_JACWFH010000020.1"/>
</dbReference>
<gene>
    <name evidence="2" type="ORF">H0185_15620</name>
</gene>
<dbReference type="InterPro" id="IPR008844">
    <property type="entry name" value="Spore_GerAC-like"/>
</dbReference>
<proteinExistence type="predicted"/>
<dbReference type="InterPro" id="IPR057336">
    <property type="entry name" value="GerAC_N"/>
</dbReference>
<evidence type="ECO:0000313" key="2">
    <source>
        <dbReference type="EMBL" id="MBY0098227.1"/>
    </source>
</evidence>
<dbReference type="Proteomes" id="UP000769780">
    <property type="component" value="Unassembled WGS sequence"/>
</dbReference>
<dbReference type="PANTHER" id="PTHR35789:SF1">
    <property type="entry name" value="SPORE GERMINATION PROTEIN B3"/>
    <property type="match status" value="1"/>
</dbReference>
<dbReference type="PANTHER" id="PTHR35789">
    <property type="entry name" value="SPORE GERMINATION PROTEIN B3"/>
    <property type="match status" value="1"/>
</dbReference>
<accession>A0ABS7K7I3</accession>
<dbReference type="PROSITE" id="PS51257">
    <property type="entry name" value="PROKAR_LIPOPROTEIN"/>
    <property type="match status" value="1"/>
</dbReference>
<organism evidence="2 3">
    <name type="scientific">Mesobacillus maritimus</name>
    <dbReference type="NCBI Taxonomy" id="1643336"/>
    <lineage>
        <taxon>Bacteria</taxon>
        <taxon>Bacillati</taxon>
        <taxon>Bacillota</taxon>
        <taxon>Bacilli</taxon>
        <taxon>Bacillales</taxon>
        <taxon>Bacillaceae</taxon>
        <taxon>Mesobacillus</taxon>
    </lineage>
</organism>
<reference evidence="2 3" key="1">
    <citation type="submission" date="2020-07" db="EMBL/GenBank/DDBJ databases">
        <title>Fungal Genomes of the International Space Station.</title>
        <authorList>
            <person name="Seuylemezian A."/>
            <person name="Singh N.K."/>
            <person name="Wood J."/>
            <person name="Venkateswaran K."/>
        </authorList>
    </citation>
    <scope>NUCLEOTIDE SEQUENCE [LARGE SCALE GENOMIC DNA]</scope>
    <source>
        <strain evidence="2 3">PL-B2</strain>
    </source>
</reference>
<dbReference type="Gene3D" id="6.20.190.10">
    <property type="entry name" value="Nutrient germinant receptor protein C, domain 1"/>
    <property type="match status" value="1"/>
</dbReference>
<name>A0ABS7K7I3_9BACI</name>
<feature type="domain" description="Spore germination protein N-terminal" evidence="1">
    <location>
        <begin position="21"/>
        <end position="192"/>
    </location>
</feature>
<dbReference type="Pfam" id="PF25198">
    <property type="entry name" value="Spore_GerAC_N"/>
    <property type="match status" value="1"/>
</dbReference>
<dbReference type="EMBL" id="JACWFH010000020">
    <property type="protein sequence ID" value="MBY0098227.1"/>
    <property type="molecule type" value="Genomic_DNA"/>
</dbReference>